<dbReference type="Pfam" id="PF05016">
    <property type="entry name" value="ParE_toxin"/>
    <property type="match status" value="1"/>
</dbReference>
<dbReference type="NCBIfam" id="TIGR02385">
    <property type="entry name" value="RelE_StbE"/>
    <property type="match status" value="1"/>
</dbReference>
<dbReference type="PANTHER" id="PTHR35601:SF1">
    <property type="entry name" value="TOXIN RELE"/>
    <property type="match status" value="1"/>
</dbReference>
<evidence type="ECO:0000256" key="1">
    <source>
        <dbReference type="ARBA" id="ARBA00022649"/>
    </source>
</evidence>
<accession>M9SHY0</accession>
<sequence length="88" mass="10275">MSYSVEYTYDAIKQLRKMDRFTRTMILNWISKHLDGTDNPFASGKALTGDKVGLWRYRVGDYRLISKIDKGKLVILLVEIGHRSNMYD</sequence>
<dbReference type="Proteomes" id="UP000012672">
    <property type="component" value="Chromosome"/>
</dbReference>
<dbReference type="GeneID" id="41321242"/>
<protein>
    <submittedName>
        <fullName evidence="2">RelE/StbE replicon stabilization toxin</fullName>
    </submittedName>
</protein>
<organism evidence="2 3">
    <name type="scientific">Methanomethylophilus alvi (strain Mx1201)</name>
    <dbReference type="NCBI Taxonomy" id="1236689"/>
    <lineage>
        <taxon>Archaea</taxon>
        <taxon>Methanobacteriati</taxon>
        <taxon>Thermoplasmatota</taxon>
        <taxon>Thermoplasmata</taxon>
        <taxon>Methanomassiliicoccales</taxon>
        <taxon>Methanomethylophilaceae</taxon>
        <taxon>Methanomethylophilus</taxon>
    </lineage>
</organism>
<reference evidence="2 3" key="1">
    <citation type="journal article" date="2012" name="J. Bacteriol.">
        <title>Genome sequence of 'Candidatus Methanomethylophilus alvus' Mx1201, a methanogenic archaeon from the human gut belonging to a seventh order of methanogens.</title>
        <authorList>
            <person name="Borrel G."/>
            <person name="Harris H.M."/>
            <person name="Tottey W."/>
            <person name="Mihajlovski A."/>
            <person name="Parisot N."/>
            <person name="Peyretaillade E."/>
            <person name="Peyret P."/>
            <person name="Gribaldo S."/>
            <person name="O'Toole P.W."/>
            <person name="Brugere J.F."/>
        </authorList>
    </citation>
    <scope>NUCLEOTIDE SEQUENCE [LARGE SCALE GENOMIC DNA]</scope>
    <source>
        <strain evidence="2 3">Mx1201</strain>
    </source>
</reference>
<keyword evidence="1" id="KW-1277">Toxin-antitoxin system</keyword>
<dbReference type="Gene3D" id="3.30.2310.20">
    <property type="entry name" value="RelE-like"/>
    <property type="match status" value="1"/>
</dbReference>
<dbReference type="SUPFAM" id="SSF143011">
    <property type="entry name" value="RelE-like"/>
    <property type="match status" value="1"/>
</dbReference>
<gene>
    <name evidence="2" type="ORF">MMALV_04450</name>
</gene>
<dbReference type="KEGG" id="max:MMALV_04450"/>
<dbReference type="InterPro" id="IPR007712">
    <property type="entry name" value="RelE/ParE_toxin"/>
</dbReference>
<name>M9SHY0_METAX</name>
<dbReference type="OrthoDB" id="97626at2157"/>
<dbReference type="HOGENOM" id="CLU_155761_1_1_2"/>
<dbReference type="RefSeq" id="WP_015504335.1">
    <property type="nucleotide sequence ID" value="NC_020913.1"/>
</dbReference>
<dbReference type="InterPro" id="IPR035093">
    <property type="entry name" value="RelE/ParE_toxin_dom_sf"/>
</dbReference>
<keyword evidence="3" id="KW-1185">Reference proteome</keyword>
<dbReference type="InParanoid" id="M9SHY0"/>
<dbReference type="AlphaFoldDB" id="M9SHY0"/>
<dbReference type="STRING" id="1236689.MMALV_04450"/>
<dbReference type="EMBL" id="CP004049">
    <property type="protein sequence ID" value="AGI85187.1"/>
    <property type="molecule type" value="Genomic_DNA"/>
</dbReference>
<evidence type="ECO:0000313" key="3">
    <source>
        <dbReference type="Proteomes" id="UP000012672"/>
    </source>
</evidence>
<dbReference type="PANTHER" id="PTHR35601">
    <property type="entry name" value="TOXIN RELE"/>
    <property type="match status" value="1"/>
</dbReference>
<evidence type="ECO:0000313" key="2">
    <source>
        <dbReference type="EMBL" id="AGI85187.1"/>
    </source>
</evidence>
<proteinExistence type="predicted"/>
<dbReference type="eggNOG" id="arCOG01663">
    <property type="taxonomic scope" value="Archaea"/>
</dbReference>